<dbReference type="RefSeq" id="WP_025218571.1">
    <property type="nucleotide sequence ID" value="NZ_CP006837.1"/>
</dbReference>
<feature type="signal peptide" evidence="1">
    <location>
        <begin position="1"/>
        <end position="28"/>
    </location>
</feature>
<sequence>MKKIAYILTFYLCFSVVLTPISSSIALAKTTSSNFDLINNATHNTDFDWDSVRWEETYFENSNDSFPVYLDEQDENIEIVDLEPGEVYDGQYHIINEEDFPKIQPRLWNLVARVVLSGGQYVVKFGSRIFKKQPASAAQVETIAFQSATVNIGNGNTVLLQRSSMVHILQQHHPRFWTGSTGKTLFNPNITTSQLRSQIIQILNQNRHKIDLNGYGRINVMIEGQVYRLVVSNNRVTTFYPVGL</sequence>
<gene>
    <name evidence="2" type="ORF">FC752_17700</name>
</gene>
<organism evidence="2 3">
    <name type="scientific">Lysinibacillus varians</name>
    <dbReference type="NCBI Taxonomy" id="1145276"/>
    <lineage>
        <taxon>Bacteria</taxon>
        <taxon>Bacillati</taxon>
        <taxon>Bacillota</taxon>
        <taxon>Bacilli</taxon>
        <taxon>Bacillales</taxon>
        <taxon>Bacillaceae</taxon>
        <taxon>Lysinibacillus</taxon>
    </lineage>
</organism>
<keyword evidence="3" id="KW-1185">Reference proteome</keyword>
<protein>
    <submittedName>
        <fullName evidence="2">Uncharacterized protein</fullName>
    </submittedName>
</protein>
<dbReference type="EMBL" id="SZPV01000038">
    <property type="protein sequence ID" value="TKI59670.1"/>
    <property type="molecule type" value="Genomic_DNA"/>
</dbReference>
<comment type="caution">
    <text evidence="2">The sequence shown here is derived from an EMBL/GenBank/DDBJ whole genome shotgun (WGS) entry which is preliminary data.</text>
</comment>
<reference evidence="2 3" key="1">
    <citation type="submission" date="2019-04" db="EMBL/GenBank/DDBJ databases">
        <title>Lysinibacillus genome sequencing.</title>
        <authorList>
            <person name="Dunlap C."/>
        </authorList>
    </citation>
    <scope>NUCLEOTIDE SEQUENCE [LARGE SCALE GENOMIC DNA]</scope>
    <source>
        <strain evidence="2 3">NBRC 109424</strain>
    </source>
</reference>
<evidence type="ECO:0000313" key="3">
    <source>
        <dbReference type="Proteomes" id="UP000308539"/>
    </source>
</evidence>
<dbReference type="Proteomes" id="UP000308539">
    <property type="component" value="Unassembled WGS sequence"/>
</dbReference>
<keyword evidence="1" id="KW-0732">Signal</keyword>
<evidence type="ECO:0000256" key="1">
    <source>
        <dbReference type="SAM" id="SignalP"/>
    </source>
</evidence>
<accession>A0ABY2T6H3</accession>
<feature type="chain" id="PRO_5046288260" evidence="1">
    <location>
        <begin position="29"/>
        <end position="244"/>
    </location>
</feature>
<name>A0ABY2T6H3_9BACI</name>
<proteinExistence type="predicted"/>
<evidence type="ECO:0000313" key="2">
    <source>
        <dbReference type="EMBL" id="TKI59670.1"/>
    </source>
</evidence>